<dbReference type="RefSeq" id="WP_345253201.1">
    <property type="nucleotide sequence ID" value="NZ_BAABGY010000002.1"/>
</dbReference>
<gene>
    <name evidence="2" type="ORF">GCM10023184_05720</name>
</gene>
<reference evidence="3" key="1">
    <citation type="journal article" date="2019" name="Int. J. Syst. Evol. Microbiol.">
        <title>The Global Catalogue of Microorganisms (GCM) 10K type strain sequencing project: providing services to taxonomists for standard genome sequencing and annotation.</title>
        <authorList>
            <consortium name="The Broad Institute Genomics Platform"/>
            <consortium name="The Broad Institute Genome Sequencing Center for Infectious Disease"/>
            <person name="Wu L."/>
            <person name="Ma J."/>
        </authorList>
    </citation>
    <scope>NUCLEOTIDE SEQUENCE [LARGE SCALE GENOMIC DNA]</scope>
    <source>
        <strain evidence="3">JCM 17919</strain>
    </source>
</reference>
<dbReference type="Proteomes" id="UP001501725">
    <property type="component" value="Unassembled WGS sequence"/>
</dbReference>
<evidence type="ECO:0000313" key="3">
    <source>
        <dbReference type="Proteomes" id="UP001501725"/>
    </source>
</evidence>
<protein>
    <submittedName>
        <fullName evidence="2">Uncharacterized protein</fullName>
    </submittedName>
</protein>
<name>A0ABP8GA98_9BACT</name>
<evidence type="ECO:0000313" key="2">
    <source>
        <dbReference type="EMBL" id="GAA4320510.1"/>
    </source>
</evidence>
<sequence>MKWPRSFLLLFTLALSTLAFCQPAAPKHVRVRIVEAGGLKVVDPRRLQNGFRLAVNDPSYKVVRFEVSYICDDIMAWKVSGDRVSSSEAWLADLLRMHEFWAEEIILQKGSRLFKARHVICLVRGGRICG</sequence>
<dbReference type="EMBL" id="BAABGY010000002">
    <property type="protein sequence ID" value="GAA4320510.1"/>
    <property type="molecule type" value="Genomic_DNA"/>
</dbReference>
<feature type="chain" id="PRO_5045628289" evidence="1">
    <location>
        <begin position="22"/>
        <end position="130"/>
    </location>
</feature>
<comment type="caution">
    <text evidence="2">The sequence shown here is derived from an EMBL/GenBank/DDBJ whole genome shotgun (WGS) entry which is preliminary data.</text>
</comment>
<organism evidence="2 3">
    <name type="scientific">Flaviaesturariibacter amylovorans</name>
    <dbReference type="NCBI Taxonomy" id="1084520"/>
    <lineage>
        <taxon>Bacteria</taxon>
        <taxon>Pseudomonadati</taxon>
        <taxon>Bacteroidota</taxon>
        <taxon>Chitinophagia</taxon>
        <taxon>Chitinophagales</taxon>
        <taxon>Chitinophagaceae</taxon>
        <taxon>Flaviaestuariibacter</taxon>
    </lineage>
</organism>
<evidence type="ECO:0000256" key="1">
    <source>
        <dbReference type="SAM" id="SignalP"/>
    </source>
</evidence>
<keyword evidence="1" id="KW-0732">Signal</keyword>
<proteinExistence type="predicted"/>
<accession>A0ABP8GA98</accession>
<feature type="signal peptide" evidence="1">
    <location>
        <begin position="1"/>
        <end position="21"/>
    </location>
</feature>
<keyword evidence="3" id="KW-1185">Reference proteome</keyword>